<dbReference type="EMBL" id="OBQK01000001">
    <property type="protein sequence ID" value="SOC52481.1"/>
    <property type="molecule type" value="Genomic_DNA"/>
</dbReference>
<evidence type="ECO:0000313" key="1">
    <source>
        <dbReference type="EMBL" id="SOC52481.1"/>
    </source>
</evidence>
<organism evidence="1 2">
    <name type="scientific">Ornithinimicrobium cerasi</name>
    <dbReference type="NCBI Taxonomy" id="2248773"/>
    <lineage>
        <taxon>Bacteria</taxon>
        <taxon>Bacillati</taxon>
        <taxon>Actinomycetota</taxon>
        <taxon>Actinomycetes</taxon>
        <taxon>Micrococcales</taxon>
        <taxon>Ornithinimicrobiaceae</taxon>
        <taxon>Ornithinimicrobium</taxon>
    </lineage>
</organism>
<name>A0A285VIV8_9MICO</name>
<protein>
    <submittedName>
        <fullName evidence="1">Uncharacterized protein</fullName>
    </submittedName>
</protein>
<dbReference type="Gene3D" id="2.20.25.10">
    <property type="match status" value="1"/>
</dbReference>
<dbReference type="OrthoDB" id="9812205at2"/>
<dbReference type="SUPFAM" id="SSF158997">
    <property type="entry name" value="Trm112p-like"/>
    <property type="match status" value="1"/>
</dbReference>
<gene>
    <name evidence="1" type="ORF">SAMN05421879_101597</name>
</gene>
<dbReference type="AlphaFoldDB" id="A0A285VIV8"/>
<dbReference type="Proteomes" id="UP000219688">
    <property type="component" value="Unassembled WGS sequence"/>
</dbReference>
<dbReference type="RefSeq" id="WP_097186757.1">
    <property type="nucleotide sequence ID" value="NZ_OBQK01000001.1"/>
</dbReference>
<keyword evidence="2" id="KW-1185">Reference proteome</keyword>
<reference evidence="2" key="1">
    <citation type="submission" date="2017-08" db="EMBL/GenBank/DDBJ databases">
        <authorList>
            <person name="Varghese N."/>
            <person name="Submissions S."/>
        </authorList>
    </citation>
    <scope>NUCLEOTIDE SEQUENCE [LARGE SCALE GENOMIC DNA]</scope>
    <source>
        <strain evidence="2">USBA17B2</strain>
    </source>
</reference>
<sequence>MTRPEFEPWVREILRCPVGLHELVDVVDDEGRPALQCASDCGAPGRRLRYPVADGIPVLLVDDAVAVQV</sequence>
<accession>A0A285VIV8</accession>
<proteinExistence type="predicted"/>
<evidence type="ECO:0000313" key="2">
    <source>
        <dbReference type="Proteomes" id="UP000219688"/>
    </source>
</evidence>